<evidence type="ECO:0000256" key="3">
    <source>
        <dbReference type="ARBA" id="ARBA00010286"/>
    </source>
</evidence>
<comment type="similarity">
    <text evidence="3">Belongs to the metallo-dependent hydrolases superfamily. DHOase family. Class I DHOase subfamily.</text>
</comment>
<dbReference type="InterPro" id="IPR032466">
    <property type="entry name" value="Metal_Hydrolase"/>
</dbReference>
<evidence type="ECO:0000259" key="6">
    <source>
        <dbReference type="Pfam" id="PF01979"/>
    </source>
</evidence>
<dbReference type="PROSITE" id="PS00483">
    <property type="entry name" value="DIHYDROOROTASE_2"/>
    <property type="match status" value="1"/>
</dbReference>
<dbReference type="PANTHER" id="PTHR43668:SF2">
    <property type="entry name" value="ALLANTOINASE"/>
    <property type="match status" value="1"/>
</dbReference>
<comment type="cofactor">
    <cofactor evidence="1">
        <name>Zn(2+)</name>
        <dbReference type="ChEBI" id="CHEBI:29105"/>
    </cofactor>
</comment>
<proteinExistence type="inferred from homology"/>
<dbReference type="SUPFAM" id="SSF51556">
    <property type="entry name" value="Metallo-dependent hydrolases"/>
    <property type="match status" value="1"/>
</dbReference>
<dbReference type="AlphaFoldDB" id="A0A1F5KTU6"/>
<dbReference type="InterPro" id="IPR006680">
    <property type="entry name" value="Amidohydro-rel"/>
</dbReference>
<dbReference type="Pfam" id="PF01979">
    <property type="entry name" value="Amidohydro_1"/>
    <property type="match status" value="1"/>
</dbReference>
<evidence type="ECO:0000256" key="2">
    <source>
        <dbReference type="ARBA" id="ARBA00002368"/>
    </source>
</evidence>
<evidence type="ECO:0000313" key="8">
    <source>
        <dbReference type="Proteomes" id="UP000178565"/>
    </source>
</evidence>
<accession>A0A1F5KTU6</accession>
<feature type="domain" description="Amidohydrolase-related" evidence="6">
    <location>
        <begin position="3"/>
        <end position="48"/>
    </location>
</feature>
<dbReference type="Proteomes" id="UP000178565">
    <property type="component" value="Unassembled WGS sequence"/>
</dbReference>
<dbReference type="InterPro" id="IPR002195">
    <property type="entry name" value="Dihydroorotase_CS"/>
</dbReference>
<gene>
    <name evidence="7" type="ORF">A3B45_03640</name>
</gene>
<dbReference type="GO" id="GO:0005737">
    <property type="term" value="C:cytoplasm"/>
    <property type="evidence" value="ECO:0007669"/>
    <property type="project" value="TreeGrafter"/>
</dbReference>
<protein>
    <recommendedName>
        <fullName evidence="6">Amidohydrolase-related domain-containing protein</fullName>
    </recommendedName>
</protein>
<dbReference type="FunFam" id="3.20.20.140:FF:000036">
    <property type="entry name" value="Carbamoyl-phosphate synthase large chain"/>
    <property type="match status" value="1"/>
</dbReference>
<dbReference type="InterPro" id="IPR011059">
    <property type="entry name" value="Metal-dep_hydrolase_composite"/>
</dbReference>
<dbReference type="GO" id="GO:0004038">
    <property type="term" value="F:allantoinase activity"/>
    <property type="evidence" value="ECO:0007669"/>
    <property type="project" value="TreeGrafter"/>
</dbReference>
<organism evidence="7 8">
    <name type="scientific">Candidatus Daviesbacteria bacterium RIFCSPLOWO2_01_FULL_39_12</name>
    <dbReference type="NCBI Taxonomy" id="1797785"/>
    <lineage>
        <taxon>Bacteria</taxon>
        <taxon>Candidatus Daviesiibacteriota</taxon>
    </lineage>
</organism>
<name>A0A1F5KTU6_9BACT</name>
<dbReference type="PANTHER" id="PTHR43668">
    <property type="entry name" value="ALLANTOINASE"/>
    <property type="match status" value="1"/>
</dbReference>
<dbReference type="GO" id="GO:0046872">
    <property type="term" value="F:metal ion binding"/>
    <property type="evidence" value="ECO:0007669"/>
    <property type="project" value="UniProtKB-KW"/>
</dbReference>
<evidence type="ECO:0000256" key="5">
    <source>
        <dbReference type="ARBA" id="ARBA00022801"/>
    </source>
</evidence>
<keyword evidence="5" id="KW-0378">Hydrolase</keyword>
<dbReference type="InterPro" id="IPR050138">
    <property type="entry name" value="DHOase/Allantoinase_Hydrolase"/>
</dbReference>
<comment type="caution">
    <text evidence="7">The sequence shown here is derived from an EMBL/GenBank/DDBJ whole genome shotgun (WGS) entry which is preliminary data.</text>
</comment>
<evidence type="ECO:0000256" key="4">
    <source>
        <dbReference type="ARBA" id="ARBA00022723"/>
    </source>
</evidence>
<dbReference type="GO" id="GO:0006145">
    <property type="term" value="P:purine nucleobase catabolic process"/>
    <property type="evidence" value="ECO:0007669"/>
    <property type="project" value="TreeGrafter"/>
</dbReference>
<dbReference type="SUPFAM" id="SSF51338">
    <property type="entry name" value="Composite domain of metallo-dependent hydrolases"/>
    <property type="match status" value="1"/>
</dbReference>
<reference evidence="7 8" key="1">
    <citation type="journal article" date="2016" name="Nat. Commun.">
        <title>Thousands of microbial genomes shed light on interconnected biogeochemical processes in an aquifer system.</title>
        <authorList>
            <person name="Anantharaman K."/>
            <person name="Brown C.T."/>
            <person name="Hug L.A."/>
            <person name="Sharon I."/>
            <person name="Castelle C.J."/>
            <person name="Probst A.J."/>
            <person name="Thomas B.C."/>
            <person name="Singh A."/>
            <person name="Wilkins M.J."/>
            <person name="Karaoz U."/>
            <person name="Brodie E.L."/>
            <person name="Williams K.H."/>
            <person name="Hubbard S.S."/>
            <person name="Banfield J.F."/>
        </authorList>
    </citation>
    <scope>NUCLEOTIDE SEQUENCE [LARGE SCALE GENOMIC DNA]</scope>
</reference>
<dbReference type="EMBL" id="MFDM01000003">
    <property type="protein sequence ID" value="OGE44346.1"/>
    <property type="molecule type" value="Genomic_DNA"/>
</dbReference>
<evidence type="ECO:0000313" key="7">
    <source>
        <dbReference type="EMBL" id="OGE44346.1"/>
    </source>
</evidence>
<dbReference type="STRING" id="1797785.A3B45_03640"/>
<dbReference type="Gene3D" id="3.20.20.140">
    <property type="entry name" value="Metal-dependent hydrolases"/>
    <property type="match status" value="1"/>
</dbReference>
<keyword evidence="4" id="KW-0479">Metal-binding</keyword>
<comment type="function">
    <text evidence="2">Catalyzes the reversible cyclization of carbamoyl aspartate to dihydroorotate.</text>
</comment>
<sequence length="377" mass="41813">MITLPGLIDTHVHLREPGATQKEDFETGTKAAIAGGYTCILDMPNNPEPTITPGALEKKMTLTQSVILNSFQDPQHKMPKQVRHDNMSSRIYCDVGFHFGATSKSTQYFKQVKGKVFGLKVYMNHTTGTLLIEDKIILKDIFVRWPQDKVLMVHAEGPTLKKAIDLAGQFGNKLHVCHVSQASELSLIRQAKQDNLSITCEVTCHHLFLTENDQKTLGSFGIMRPPLATKTDQEALWTGITDGTVDTIASDHAPHTKEEKANTPPPNGVPGLETTLPLLLTAISEGRLTVDKLIQLTNTNPRKIFNIPQQFDSVVEVDPTRNYTLDARRLFTKCAWTPFEGKKVTGKIKRVVLNGKVVCKDGEVLNPPQGKVIYPTK</sequence>
<evidence type="ECO:0000256" key="1">
    <source>
        <dbReference type="ARBA" id="ARBA00001947"/>
    </source>
</evidence>